<dbReference type="Proteomes" id="UP000237911">
    <property type="component" value="Unassembled WGS sequence"/>
</dbReference>
<evidence type="ECO:0000313" key="5">
    <source>
        <dbReference type="EMBL" id="PQM49872.1"/>
    </source>
</evidence>
<dbReference type="RefSeq" id="WP_105295851.1">
    <property type="nucleotide sequence ID" value="NZ_CP092430.2"/>
</dbReference>
<keyword evidence="6" id="KW-1185">Reference proteome</keyword>
<name>A0A9X7IIH6_9MYCO</name>
<gene>
    <name evidence="5" type="ORF">C5U48_23160</name>
</gene>
<protein>
    <submittedName>
        <fullName evidence="5">AraC family transcriptional regulator</fullName>
    </submittedName>
</protein>
<keyword evidence="1" id="KW-0805">Transcription regulation</keyword>
<dbReference type="SUPFAM" id="SSF46689">
    <property type="entry name" value="Homeodomain-like"/>
    <property type="match status" value="2"/>
</dbReference>
<proteinExistence type="predicted"/>
<evidence type="ECO:0000313" key="6">
    <source>
        <dbReference type="Proteomes" id="UP000237911"/>
    </source>
</evidence>
<evidence type="ECO:0000256" key="1">
    <source>
        <dbReference type="ARBA" id="ARBA00023015"/>
    </source>
</evidence>
<evidence type="ECO:0000256" key="2">
    <source>
        <dbReference type="ARBA" id="ARBA00023125"/>
    </source>
</evidence>
<evidence type="ECO:0000256" key="3">
    <source>
        <dbReference type="ARBA" id="ARBA00023163"/>
    </source>
</evidence>
<organism evidence="5 6">
    <name type="scientific">Mycolicibacter virginiensis</name>
    <dbReference type="NCBI Taxonomy" id="1795032"/>
    <lineage>
        <taxon>Bacteria</taxon>
        <taxon>Bacillati</taxon>
        <taxon>Actinomycetota</taxon>
        <taxon>Actinomycetes</taxon>
        <taxon>Mycobacteriales</taxon>
        <taxon>Mycobacteriaceae</taxon>
        <taxon>Mycolicibacter</taxon>
    </lineage>
</organism>
<dbReference type="Gene3D" id="1.10.10.60">
    <property type="entry name" value="Homeodomain-like"/>
    <property type="match status" value="2"/>
</dbReference>
<dbReference type="PANTHER" id="PTHR46796">
    <property type="entry name" value="HTH-TYPE TRANSCRIPTIONAL ACTIVATOR RHAS-RELATED"/>
    <property type="match status" value="1"/>
</dbReference>
<dbReference type="InterPro" id="IPR018060">
    <property type="entry name" value="HTH_AraC"/>
</dbReference>
<reference evidence="5 6" key="1">
    <citation type="submission" date="2018-02" db="EMBL/GenBank/DDBJ databases">
        <title>Draft genome sequence of Mycobacterium virginiense isolated from mud of a swine farm in Japan.</title>
        <authorList>
            <person name="Ohya K."/>
        </authorList>
    </citation>
    <scope>NUCLEOTIDE SEQUENCE [LARGE SCALE GENOMIC DNA]</scope>
    <source>
        <strain evidence="5 6">GF75</strain>
    </source>
</reference>
<dbReference type="AlphaFoldDB" id="A0A9X7IIH6"/>
<dbReference type="PROSITE" id="PS01124">
    <property type="entry name" value="HTH_ARAC_FAMILY_2"/>
    <property type="match status" value="1"/>
</dbReference>
<dbReference type="InterPro" id="IPR050204">
    <property type="entry name" value="AraC_XylS_family_regulators"/>
</dbReference>
<dbReference type="GO" id="GO:0043565">
    <property type="term" value="F:sequence-specific DNA binding"/>
    <property type="evidence" value="ECO:0007669"/>
    <property type="project" value="InterPro"/>
</dbReference>
<feature type="domain" description="HTH araC/xylS-type" evidence="4">
    <location>
        <begin position="16"/>
        <end position="114"/>
    </location>
</feature>
<dbReference type="GO" id="GO:0003700">
    <property type="term" value="F:DNA-binding transcription factor activity"/>
    <property type="evidence" value="ECO:0007669"/>
    <property type="project" value="InterPro"/>
</dbReference>
<keyword evidence="3" id="KW-0804">Transcription</keyword>
<dbReference type="InterPro" id="IPR009057">
    <property type="entry name" value="Homeodomain-like_sf"/>
</dbReference>
<accession>A0A9X7IIH6</accession>
<dbReference type="EMBL" id="PUEV01000120">
    <property type="protein sequence ID" value="PQM49872.1"/>
    <property type="molecule type" value="Genomic_DNA"/>
</dbReference>
<comment type="caution">
    <text evidence="5">The sequence shown here is derived from an EMBL/GenBank/DDBJ whole genome shotgun (WGS) entry which is preliminary data.</text>
</comment>
<keyword evidence="2" id="KW-0238">DNA-binding</keyword>
<dbReference type="SMART" id="SM00342">
    <property type="entry name" value="HTH_ARAC"/>
    <property type="match status" value="1"/>
</dbReference>
<dbReference type="Pfam" id="PF12833">
    <property type="entry name" value="HTH_18"/>
    <property type="match status" value="1"/>
</dbReference>
<evidence type="ECO:0000259" key="4">
    <source>
        <dbReference type="PROSITE" id="PS01124"/>
    </source>
</evidence>
<sequence length="147" mass="16620">MTGGHAQDLRDLARLRRVRDRIDRDYAQPLNLEALARDVHLSTGHLSRQFKLAYGESPYSYLMTRRIERAMALLRRGDMSVTEVCFAVGCSSLGTFSTRFTELVGMPPSRYRAETMHLTEGIPSCLEKQVTRPIRNREAPTGALPLP</sequence>